<dbReference type="InterPro" id="IPR050951">
    <property type="entry name" value="Retrovirus_Pol_polyprotein"/>
</dbReference>
<dbReference type="PANTHER" id="PTHR37984:SF5">
    <property type="entry name" value="PROTEIN NYNRIN-LIKE"/>
    <property type="match status" value="1"/>
</dbReference>
<gene>
    <name evidence="8" type="ORF">HOLleu_20936</name>
</gene>
<feature type="domain" description="CCHC-type" evidence="7">
    <location>
        <begin position="214"/>
        <end position="227"/>
    </location>
</feature>
<feature type="domain" description="CCHC-type" evidence="7">
    <location>
        <begin position="234"/>
        <end position="248"/>
    </location>
</feature>
<feature type="compositionally biased region" description="Polar residues" evidence="6">
    <location>
        <begin position="436"/>
        <end position="445"/>
    </location>
</feature>
<dbReference type="Proteomes" id="UP001152320">
    <property type="component" value="Chromosome 10"/>
</dbReference>
<protein>
    <submittedName>
        <fullName evidence="8">Cellular nucleic acid-binding protein</fullName>
    </submittedName>
</protein>
<keyword evidence="5" id="KW-0862">Zinc</keyword>
<evidence type="ECO:0000313" key="8">
    <source>
        <dbReference type="EMBL" id="KAJ8034196.1"/>
    </source>
</evidence>
<feature type="domain" description="CCHC-type" evidence="7">
    <location>
        <begin position="266"/>
        <end position="281"/>
    </location>
</feature>
<evidence type="ECO:0000259" key="7">
    <source>
        <dbReference type="PROSITE" id="PS50158"/>
    </source>
</evidence>
<dbReference type="PANTHER" id="PTHR37984">
    <property type="entry name" value="PROTEIN CBG26694"/>
    <property type="match status" value="1"/>
</dbReference>
<evidence type="ECO:0000256" key="1">
    <source>
        <dbReference type="ARBA" id="ARBA00022679"/>
    </source>
</evidence>
<accession>A0A9Q1BWJ9</accession>
<evidence type="ECO:0000256" key="6">
    <source>
        <dbReference type="SAM" id="MobiDB-lite"/>
    </source>
</evidence>
<dbReference type="SUPFAM" id="SSF57756">
    <property type="entry name" value="Retrovirus zinc finger-like domains"/>
    <property type="match status" value="1"/>
</dbReference>
<dbReference type="SMART" id="SM00343">
    <property type="entry name" value="ZnF_C2HC"/>
    <property type="match status" value="3"/>
</dbReference>
<keyword evidence="4" id="KW-0255">Endonuclease</keyword>
<feature type="region of interest" description="Disordered" evidence="6">
    <location>
        <begin position="390"/>
        <end position="474"/>
    </location>
</feature>
<dbReference type="Gene3D" id="2.40.70.10">
    <property type="entry name" value="Acid Proteases"/>
    <property type="match status" value="1"/>
</dbReference>
<evidence type="ECO:0000256" key="5">
    <source>
        <dbReference type="PROSITE-ProRule" id="PRU00047"/>
    </source>
</evidence>
<reference evidence="8" key="1">
    <citation type="submission" date="2021-10" db="EMBL/GenBank/DDBJ databases">
        <title>Tropical sea cucumber genome reveals ecological adaptation and Cuvierian tubules defense mechanism.</title>
        <authorList>
            <person name="Chen T."/>
        </authorList>
    </citation>
    <scope>NUCLEOTIDE SEQUENCE</scope>
    <source>
        <strain evidence="8">Nanhai2018</strain>
        <tissue evidence="8">Muscle</tissue>
    </source>
</reference>
<dbReference type="EMBL" id="JAIZAY010000010">
    <property type="protein sequence ID" value="KAJ8034196.1"/>
    <property type="molecule type" value="Genomic_DNA"/>
</dbReference>
<keyword evidence="5" id="KW-0479">Metal-binding</keyword>
<evidence type="ECO:0000256" key="4">
    <source>
        <dbReference type="ARBA" id="ARBA00022759"/>
    </source>
</evidence>
<dbReference type="GO" id="GO:0008270">
    <property type="term" value="F:zinc ion binding"/>
    <property type="evidence" value="ECO:0007669"/>
    <property type="project" value="UniProtKB-KW"/>
</dbReference>
<dbReference type="PROSITE" id="PS50158">
    <property type="entry name" value="ZF_CCHC"/>
    <property type="match status" value="3"/>
</dbReference>
<evidence type="ECO:0000256" key="2">
    <source>
        <dbReference type="ARBA" id="ARBA00022695"/>
    </source>
</evidence>
<keyword evidence="1" id="KW-0808">Transferase</keyword>
<dbReference type="InterPro" id="IPR021109">
    <property type="entry name" value="Peptidase_aspartic_dom_sf"/>
</dbReference>
<dbReference type="InterPro" id="IPR036875">
    <property type="entry name" value="Znf_CCHC_sf"/>
</dbReference>
<keyword evidence="5" id="KW-0863">Zinc-finger</keyword>
<comment type="caution">
    <text evidence="8">The sequence shown here is derived from an EMBL/GenBank/DDBJ whole genome shotgun (WGS) entry which is preliminary data.</text>
</comment>
<feature type="compositionally biased region" description="Polar residues" evidence="6">
    <location>
        <begin position="179"/>
        <end position="192"/>
    </location>
</feature>
<keyword evidence="4" id="KW-0378">Hydrolase</keyword>
<name>A0A9Q1BWJ9_HOLLE</name>
<keyword evidence="3" id="KW-0540">Nuclease</keyword>
<keyword evidence="2" id="KW-0548">Nucleotidyltransferase</keyword>
<dbReference type="AlphaFoldDB" id="A0A9Q1BWJ9"/>
<dbReference type="SUPFAM" id="SSF50630">
    <property type="entry name" value="Acid proteases"/>
    <property type="match status" value="1"/>
</dbReference>
<organism evidence="8 9">
    <name type="scientific">Holothuria leucospilota</name>
    <name type="common">Black long sea cucumber</name>
    <name type="synonym">Mertensiothuria leucospilota</name>
    <dbReference type="NCBI Taxonomy" id="206669"/>
    <lineage>
        <taxon>Eukaryota</taxon>
        <taxon>Metazoa</taxon>
        <taxon>Echinodermata</taxon>
        <taxon>Eleutherozoa</taxon>
        <taxon>Echinozoa</taxon>
        <taxon>Holothuroidea</taxon>
        <taxon>Aspidochirotacea</taxon>
        <taxon>Aspidochirotida</taxon>
        <taxon>Holothuriidae</taxon>
        <taxon>Holothuria</taxon>
    </lineage>
</organism>
<dbReference type="OrthoDB" id="6772952at2759"/>
<keyword evidence="9" id="KW-1185">Reference proteome</keyword>
<evidence type="ECO:0000256" key="3">
    <source>
        <dbReference type="ARBA" id="ARBA00022722"/>
    </source>
</evidence>
<evidence type="ECO:0000313" key="9">
    <source>
        <dbReference type="Proteomes" id="UP001152320"/>
    </source>
</evidence>
<dbReference type="GO" id="GO:0004519">
    <property type="term" value="F:endonuclease activity"/>
    <property type="evidence" value="ECO:0007669"/>
    <property type="project" value="UniProtKB-KW"/>
</dbReference>
<proteinExistence type="predicted"/>
<feature type="region of interest" description="Disordered" evidence="6">
    <location>
        <begin position="179"/>
        <end position="204"/>
    </location>
</feature>
<dbReference type="InterPro" id="IPR001878">
    <property type="entry name" value="Znf_CCHC"/>
</dbReference>
<sequence>MARLFGKLDEFNSEKEEWTQYVERLNHFFTANDIEEETKKQSIFLSLIGADAYKLLRNLVSPEKPGDKTFKDLVEIMKKHQNPKPSETVQRCKFNSRFRKQGESVSSFVAELRALAEHCNYGTTLNDMLRDRLVCGINNDRIQRNLLSKSSLTFETALEIAIGLETASKNADDLKQTLQQATPTHSSEQSVQFIPKGKGKGGKSYRKSGQKTACYRCGGVNHLPQDCWFKDKACNECGKIGHRAKVCRCGGVNHLPQDCWFKDKACNECGKIGHRAKVCRSKKVKQVSDKSKTSEPSTEPSQEYLFNVRSKNGGPITVQVKVNEKPLTMELDTGASLSLVSHKTFKKMWPNASLEETNVCLNTYTGEALKVFGMFKVKVQYNEQEAILREPQDLDEDCEPNQGRDCLHDSDTESVEDSDGHTTANEPSVEEDDSVSNETPATEANSPVVDPIPQDNPTKSYPSRNRRKPEYYGR</sequence>
<dbReference type="Gene3D" id="4.10.60.10">
    <property type="entry name" value="Zinc finger, CCHC-type"/>
    <property type="match status" value="2"/>
</dbReference>
<dbReference type="GO" id="GO:0003676">
    <property type="term" value="F:nucleic acid binding"/>
    <property type="evidence" value="ECO:0007669"/>
    <property type="project" value="InterPro"/>
</dbReference>
<dbReference type="GO" id="GO:0016779">
    <property type="term" value="F:nucleotidyltransferase activity"/>
    <property type="evidence" value="ECO:0007669"/>
    <property type="project" value="UniProtKB-KW"/>
</dbReference>